<dbReference type="InterPro" id="IPR010016">
    <property type="entry name" value="PxpB"/>
</dbReference>
<evidence type="ECO:0000256" key="1">
    <source>
        <dbReference type="ARBA" id="ARBA00022741"/>
    </source>
</evidence>
<keyword evidence="3" id="KW-0067">ATP-binding</keyword>
<keyword evidence="1" id="KW-0547">Nucleotide-binding</keyword>
<dbReference type="Gene3D" id="3.30.1360.40">
    <property type="match status" value="1"/>
</dbReference>
<dbReference type="EMBL" id="WIXK01000015">
    <property type="protein sequence ID" value="MQY44377.1"/>
    <property type="molecule type" value="Genomic_DNA"/>
</dbReference>
<reference evidence="5 6" key="1">
    <citation type="submission" date="2019-10" db="EMBL/GenBank/DDBJ databases">
        <title>Epibacterium sp. nov., isolated from seawater.</title>
        <authorList>
            <person name="Zhang X."/>
            <person name="Li N."/>
        </authorList>
    </citation>
    <scope>NUCLEOTIDE SEQUENCE [LARGE SCALE GENOMIC DNA]</scope>
    <source>
        <strain evidence="5 6">SM1969</strain>
    </source>
</reference>
<dbReference type="RefSeq" id="WP_153549296.1">
    <property type="nucleotide sequence ID" value="NZ_WIXK01000015.1"/>
</dbReference>
<organism evidence="5 6">
    <name type="scientific">Tritonibacter aquimaris</name>
    <dbReference type="NCBI Taxonomy" id="2663379"/>
    <lineage>
        <taxon>Bacteria</taxon>
        <taxon>Pseudomonadati</taxon>
        <taxon>Pseudomonadota</taxon>
        <taxon>Alphaproteobacteria</taxon>
        <taxon>Rhodobacterales</taxon>
        <taxon>Paracoccaceae</taxon>
        <taxon>Tritonibacter</taxon>
    </lineage>
</organism>
<accession>A0A844AWV7</accession>
<dbReference type="SMART" id="SM00796">
    <property type="entry name" value="AHS1"/>
    <property type="match status" value="1"/>
</dbReference>
<evidence type="ECO:0000256" key="2">
    <source>
        <dbReference type="ARBA" id="ARBA00022801"/>
    </source>
</evidence>
<sequence>MEREGYVEQVYPSIDTVGLTGMIVTFAAELSEASNRAALALCGAVKQQNWPGVLEVSSTLTSVYVRFDPDGLGHDRLRALLQDLLISQDWSTAALPEGRRLWRVPTVYGTDLAPQLAEVADLAGLSEAAAIEELSQTRVRVLTIGFAPGQPYLGPLDQKWNIPRQEALTAQVPRGALVLSVAQMVLFANPSPTGWRHIGQTGITLFRPDDDPAFLLRPGDELQFPAVNPAELSQLMSRDPHLGGASAEGIVS</sequence>
<comment type="caution">
    <text evidence="5">The sequence shown here is derived from an EMBL/GenBank/DDBJ whole genome shotgun (WGS) entry which is preliminary data.</text>
</comment>
<keyword evidence="6" id="KW-1185">Reference proteome</keyword>
<feature type="domain" description="Carboxyltransferase" evidence="4">
    <location>
        <begin position="12"/>
        <end position="216"/>
    </location>
</feature>
<dbReference type="SUPFAM" id="SSF50891">
    <property type="entry name" value="Cyclophilin-like"/>
    <property type="match status" value="1"/>
</dbReference>
<evidence type="ECO:0000313" key="5">
    <source>
        <dbReference type="EMBL" id="MQY44377.1"/>
    </source>
</evidence>
<evidence type="ECO:0000313" key="6">
    <source>
        <dbReference type="Proteomes" id="UP000436694"/>
    </source>
</evidence>
<dbReference type="PANTHER" id="PTHR34698:SF2">
    <property type="entry name" value="5-OXOPROLINASE SUBUNIT B"/>
    <property type="match status" value="1"/>
</dbReference>
<dbReference type="SUPFAM" id="SSF160467">
    <property type="entry name" value="PH0987 N-terminal domain-like"/>
    <property type="match status" value="1"/>
</dbReference>
<gene>
    <name evidence="5" type="ORF">GG681_17175</name>
</gene>
<dbReference type="GO" id="GO:0005524">
    <property type="term" value="F:ATP binding"/>
    <property type="evidence" value="ECO:0007669"/>
    <property type="project" value="UniProtKB-KW"/>
</dbReference>
<keyword evidence="5" id="KW-0808">Transferase</keyword>
<dbReference type="InterPro" id="IPR029000">
    <property type="entry name" value="Cyclophilin-like_dom_sf"/>
</dbReference>
<evidence type="ECO:0000259" key="4">
    <source>
        <dbReference type="SMART" id="SM00796"/>
    </source>
</evidence>
<dbReference type="GO" id="GO:0016787">
    <property type="term" value="F:hydrolase activity"/>
    <property type="evidence" value="ECO:0007669"/>
    <property type="project" value="UniProtKB-KW"/>
</dbReference>
<protein>
    <submittedName>
        <fullName evidence="5">Carboxyltransferase domain-containing protein</fullName>
    </submittedName>
</protein>
<evidence type="ECO:0000256" key="3">
    <source>
        <dbReference type="ARBA" id="ARBA00022840"/>
    </source>
</evidence>
<dbReference type="GO" id="GO:0016740">
    <property type="term" value="F:transferase activity"/>
    <property type="evidence" value="ECO:0007669"/>
    <property type="project" value="UniProtKB-KW"/>
</dbReference>
<dbReference type="InterPro" id="IPR003833">
    <property type="entry name" value="CT_C_D"/>
</dbReference>
<dbReference type="Gene3D" id="2.40.100.10">
    <property type="entry name" value="Cyclophilin-like"/>
    <property type="match status" value="1"/>
</dbReference>
<keyword evidence="2" id="KW-0378">Hydrolase</keyword>
<dbReference type="AlphaFoldDB" id="A0A844AWV7"/>
<dbReference type="PANTHER" id="PTHR34698">
    <property type="entry name" value="5-OXOPROLINASE SUBUNIT B"/>
    <property type="match status" value="1"/>
</dbReference>
<dbReference type="Pfam" id="PF02682">
    <property type="entry name" value="CT_C_D"/>
    <property type="match status" value="1"/>
</dbReference>
<dbReference type="Proteomes" id="UP000436694">
    <property type="component" value="Unassembled WGS sequence"/>
</dbReference>
<proteinExistence type="predicted"/>
<name>A0A844AWV7_9RHOB</name>